<proteinExistence type="predicted"/>
<evidence type="ECO:0000313" key="2">
    <source>
        <dbReference type="Proteomes" id="UP000565579"/>
    </source>
</evidence>
<keyword evidence="2" id="KW-1185">Reference proteome</keyword>
<dbReference type="Proteomes" id="UP000565579">
    <property type="component" value="Unassembled WGS sequence"/>
</dbReference>
<dbReference type="RefSeq" id="WP_185103896.1">
    <property type="nucleotide sequence ID" value="NZ_BAAAXY010000039.1"/>
</dbReference>
<dbReference type="EMBL" id="JACHMI010000001">
    <property type="protein sequence ID" value="MBB6549484.1"/>
    <property type="molecule type" value="Genomic_DNA"/>
</dbReference>
<comment type="caution">
    <text evidence="1">The sequence shown here is derived from an EMBL/GenBank/DDBJ whole genome shotgun (WGS) entry which is preliminary data.</text>
</comment>
<sequence length="372" mass="41588">MDEVVPDELKGIGPPWCLTDGLARMEAARALETTPGTIAQALDVLDRCRRWAAAHPHPLSMYDQVVLSRALAPMEDSWGRWRNRFEKLMPTLDDVRRAGVAALTEEGARAEPESEPGPSPEMIAEFVRVWMDELPPILAGQVSNWLRERLTSAGTRADRRRYFSLLAASVPNLGEYGNGMVTHLEMAGGLDAAAYLLGIQRDPRTGHTARRLAGEYLELMERHAYPGGEDLPEEIWRRRGKCLAGVWRGFVRQYGGPAEDQLLELLFLDGDTMQIWAGYEGRLRFEDGRSGEPYEECRLVDDDGEEGHLLAEGVIWYLRDERERAAAAVGRTLSDFRLSGGDGDQGLELRFETGSVTLQMIADLQFTITWTG</sequence>
<organism evidence="1 2">
    <name type="scientific">Nonomuraea rubra</name>
    <dbReference type="NCBI Taxonomy" id="46180"/>
    <lineage>
        <taxon>Bacteria</taxon>
        <taxon>Bacillati</taxon>
        <taxon>Actinomycetota</taxon>
        <taxon>Actinomycetes</taxon>
        <taxon>Streptosporangiales</taxon>
        <taxon>Streptosporangiaceae</taxon>
        <taxon>Nonomuraea</taxon>
    </lineage>
</organism>
<accession>A0A7X0NU30</accession>
<dbReference type="AlphaFoldDB" id="A0A7X0NU30"/>
<evidence type="ECO:0000313" key="1">
    <source>
        <dbReference type="EMBL" id="MBB6549484.1"/>
    </source>
</evidence>
<reference evidence="1 2" key="1">
    <citation type="submission" date="2020-08" db="EMBL/GenBank/DDBJ databases">
        <title>Sequencing the genomes of 1000 actinobacteria strains.</title>
        <authorList>
            <person name="Klenk H.-P."/>
        </authorList>
    </citation>
    <scope>NUCLEOTIDE SEQUENCE [LARGE SCALE GENOMIC DNA]</scope>
    <source>
        <strain evidence="1 2">DSM 43768</strain>
    </source>
</reference>
<name>A0A7X0NU30_9ACTN</name>
<protein>
    <submittedName>
        <fullName evidence="1">Uncharacterized protein</fullName>
    </submittedName>
</protein>
<gene>
    <name evidence="1" type="ORF">HD593_004279</name>
</gene>